<feature type="transmembrane region" description="Helical" evidence="1">
    <location>
        <begin position="27"/>
        <end position="46"/>
    </location>
</feature>
<dbReference type="RefSeq" id="WP_109624072.1">
    <property type="nucleotide sequence ID" value="NZ_PPEI02000014.1"/>
</dbReference>
<keyword evidence="1" id="KW-0472">Membrane</keyword>
<gene>
    <name evidence="2" type="ORF">C1638_021920</name>
</gene>
<name>A0A316WCX1_9FLAO</name>
<keyword evidence="1" id="KW-1133">Transmembrane helix</keyword>
<accession>A0A316WCX1</accession>
<keyword evidence="3" id="KW-1185">Reference proteome</keyword>
<organism evidence="2 3">
    <name type="scientific">Chryseobacterium oncorhynchi</name>
    <dbReference type="NCBI Taxonomy" id="741074"/>
    <lineage>
        <taxon>Bacteria</taxon>
        <taxon>Pseudomonadati</taxon>
        <taxon>Bacteroidota</taxon>
        <taxon>Flavobacteriia</taxon>
        <taxon>Flavobacteriales</taxon>
        <taxon>Weeksellaceae</taxon>
        <taxon>Chryseobacterium group</taxon>
        <taxon>Chryseobacterium</taxon>
    </lineage>
</organism>
<proteinExistence type="predicted"/>
<evidence type="ECO:0000256" key="1">
    <source>
        <dbReference type="SAM" id="Phobius"/>
    </source>
</evidence>
<reference evidence="2" key="1">
    <citation type="submission" date="2018-04" db="EMBL/GenBank/DDBJ databases">
        <title>Draft Genome Sequences of Chryseobacterium lactis NCTC11390T isolated from milk, Chryseobacterium oncorhynchi 701B-08T from rainbow trout, and Chryseobacterium viscerum 687B-08T from diseased fish.</title>
        <authorList>
            <person name="Jeong J.-J."/>
            <person name="Lee Y.J."/>
            <person name="Pathiraja D."/>
            <person name="Park B."/>
            <person name="Choi I.-G."/>
            <person name="Kim K.D."/>
        </authorList>
    </citation>
    <scope>NUCLEOTIDE SEQUENCE [LARGE SCALE GENOMIC DNA]</scope>
    <source>
        <strain evidence="2">701B-08</strain>
    </source>
</reference>
<evidence type="ECO:0000313" key="3">
    <source>
        <dbReference type="Proteomes" id="UP000236182"/>
    </source>
</evidence>
<comment type="caution">
    <text evidence="2">The sequence shown here is derived from an EMBL/GenBank/DDBJ whole genome shotgun (WGS) entry which is preliminary data.</text>
</comment>
<keyword evidence="1" id="KW-0812">Transmembrane</keyword>
<protein>
    <submittedName>
        <fullName evidence="2">Uncharacterized protein</fullName>
    </submittedName>
</protein>
<sequence length="109" mass="12956">MKVLQLTNESFYTKIDYWTTEFLRNEIVQYCLIAYAGVYLLWLLFYHLTKPYPIISAEIVFRDNSKAELTGEFEVFPNGEFKHLETGATFHKKDILYKKHIKKVAKKNI</sequence>
<dbReference type="EMBL" id="PPEI02000014">
    <property type="protein sequence ID" value="PWN59157.1"/>
    <property type="molecule type" value="Genomic_DNA"/>
</dbReference>
<dbReference type="AlphaFoldDB" id="A0A316WCX1"/>
<dbReference type="Proteomes" id="UP000236182">
    <property type="component" value="Unassembled WGS sequence"/>
</dbReference>
<evidence type="ECO:0000313" key="2">
    <source>
        <dbReference type="EMBL" id="PWN59157.1"/>
    </source>
</evidence>